<evidence type="ECO:0000313" key="2">
    <source>
        <dbReference type="EMBL" id="KAL3315950.1"/>
    </source>
</evidence>
<comment type="caution">
    <text evidence="2">The sequence shown here is derived from an EMBL/GenBank/DDBJ whole genome shotgun (WGS) entry which is preliminary data.</text>
</comment>
<gene>
    <name evidence="2" type="ORF">Ciccas_005406</name>
</gene>
<dbReference type="Proteomes" id="UP001626550">
    <property type="component" value="Unassembled WGS sequence"/>
</dbReference>
<dbReference type="AlphaFoldDB" id="A0ABD2Q8R6"/>
<keyword evidence="1" id="KW-0812">Transmembrane</keyword>
<evidence type="ECO:0000313" key="3">
    <source>
        <dbReference type="Proteomes" id="UP001626550"/>
    </source>
</evidence>
<evidence type="ECO:0000256" key="1">
    <source>
        <dbReference type="SAM" id="Phobius"/>
    </source>
</evidence>
<proteinExistence type="predicted"/>
<feature type="transmembrane region" description="Helical" evidence="1">
    <location>
        <begin position="47"/>
        <end position="71"/>
    </location>
</feature>
<accession>A0ABD2Q8R6</accession>
<dbReference type="EMBL" id="JBJKFK010000631">
    <property type="protein sequence ID" value="KAL3315950.1"/>
    <property type="molecule type" value="Genomic_DNA"/>
</dbReference>
<protein>
    <submittedName>
        <fullName evidence="2">Uncharacterized protein</fullName>
    </submittedName>
</protein>
<organism evidence="2 3">
    <name type="scientific">Cichlidogyrus casuarinus</name>
    <dbReference type="NCBI Taxonomy" id="1844966"/>
    <lineage>
        <taxon>Eukaryota</taxon>
        <taxon>Metazoa</taxon>
        <taxon>Spiralia</taxon>
        <taxon>Lophotrochozoa</taxon>
        <taxon>Platyhelminthes</taxon>
        <taxon>Monogenea</taxon>
        <taxon>Monopisthocotylea</taxon>
        <taxon>Dactylogyridea</taxon>
        <taxon>Ancyrocephalidae</taxon>
        <taxon>Cichlidogyrus</taxon>
    </lineage>
</organism>
<name>A0ABD2Q8R6_9PLAT</name>
<keyword evidence="1" id="KW-0472">Membrane</keyword>
<keyword evidence="1" id="KW-1133">Transmembrane helix</keyword>
<sequence length="146" mass="16733">MFASAHSDLDGKHLRDHVGVGSYQWTYLKVTTPYPKSYKDNIYAKELVTVIVILGLILLLLCLSLLFPPFWSFLKYICSQCRESFVISNKCQRLESPEELAKKAQDESEKRSIILITNQHRESRESLVSAPNKSSLDYIVHPDKSN</sequence>
<reference evidence="2 3" key="1">
    <citation type="submission" date="2024-11" db="EMBL/GenBank/DDBJ databases">
        <title>Adaptive evolution of stress response genes in parasites aligns with host niche diversity.</title>
        <authorList>
            <person name="Hahn C."/>
            <person name="Resl P."/>
        </authorList>
    </citation>
    <scope>NUCLEOTIDE SEQUENCE [LARGE SCALE GENOMIC DNA]</scope>
    <source>
        <strain evidence="2">EGGRZ-B1_66</strain>
        <tissue evidence="2">Body</tissue>
    </source>
</reference>
<keyword evidence="3" id="KW-1185">Reference proteome</keyword>